<evidence type="ECO:0000259" key="4">
    <source>
        <dbReference type="SMART" id="SM01141"/>
    </source>
</evidence>
<evidence type="ECO:0000313" key="5">
    <source>
        <dbReference type="RefSeq" id="XP_028153612.1"/>
    </source>
</evidence>
<feature type="compositionally biased region" description="Low complexity" evidence="3">
    <location>
        <begin position="284"/>
        <end position="306"/>
    </location>
</feature>
<feature type="domain" description="Suppressor of white apricot N-terminal" evidence="4">
    <location>
        <begin position="12"/>
        <end position="133"/>
    </location>
</feature>
<sequence length="427" mass="48954">LDQEKAEMDPNRFLEVHGTKSIIHLDENVSAAADNALIPWQGNNEVIIDRFDARSYLDHIPIPKQECNEENITKDESHLNFERYKSIAQNSFLHISEKHFLNKLHLQENQAEFKSKPDVKTGAAIGYNYSTGMAVEVMKKSKEEKLGSNLDVDLPINVSKMSSAQAKDLNEHGRRYGMGSNDFYSFLIKELEEEKAVELAREPKQFSKKKSWKIRRRERNMATNRERKREARLERKLSPPSKVAKVSPKSNSPSSPSPSPENVGKITFITSFQQDEMPSTSSQSKGLSRSISESSSSSSSSNSSDSPIKTSTGHFQRVEVSPPIRKYYGRKRSDQSSESEIEENVALKNTSNPKTSTALTMKERFKQRRQSLFNRQIREDKIAELVKTEKQVLDKQSREDELQKRARWLREHQREKRRAYHSSSSSS</sequence>
<protein>
    <submittedName>
        <fullName evidence="5">CLK4-associating serine/arginine rich protein-like</fullName>
    </submittedName>
</protein>
<dbReference type="InParanoid" id="A0A6P7H501"/>
<dbReference type="RefSeq" id="XP_028153612.1">
    <property type="nucleotide sequence ID" value="XM_028297811.1"/>
</dbReference>
<dbReference type="PANTHER" id="PTHR13161:SF4">
    <property type="entry name" value="CLK4-ASSOCIATING SERINE_ARGININE RICH PROTEIN"/>
    <property type="match status" value="1"/>
</dbReference>
<dbReference type="SMART" id="SM01141">
    <property type="entry name" value="DRY_EERY"/>
    <property type="match status" value="1"/>
</dbReference>
<feature type="compositionally biased region" description="Polar residues" evidence="3">
    <location>
        <begin position="268"/>
        <end position="283"/>
    </location>
</feature>
<evidence type="ECO:0000256" key="1">
    <source>
        <dbReference type="ARBA" id="ARBA00022664"/>
    </source>
</evidence>
<name>A0A6P7H501_DIAVI</name>
<dbReference type="Pfam" id="PF09750">
    <property type="entry name" value="DRY_EERY"/>
    <property type="match status" value="1"/>
</dbReference>
<dbReference type="InterPro" id="IPR019147">
    <property type="entry name" value="SWAP_N_domain"/>
</dbReference>
<proteinExistence type="predicted"/>
<accession>A0A6P7H501</accession>
<feature type="compositionally biased region" description="Polar residues" evidence="3">
    <location>
        <begin position="347"/>
        <end position="358"/>
    </location>
</feature>
<feature type="compositionally biased region" description="Low complexity" evidence="3">
    <location>
        <begin position="238"/>
        <end position="254"/>
    </location>
</feature>
<feature type="non-terminal residue" evidence="5">
    <location>
        <position position="1"/>
    </location>
</feature>
<gene>
    <name evidence="5" type="primary">LOC114347078</name>
</gene>
<dbReference type="GO" id="GO:0006397">
    <property type="term" value="P:mRNA processing"/>
    <property type="evidence" value="ECO:0007669"/>
    <property type="project" value="UniProtKB-KW"/>
</dbReference>
<feature type="region of interest" description="Disordered" evidence="3">
    <location>
        <begin position="200"/>
        <end position="358"/>
    </location>
</feature>
<dbReference type="AlphaFoldDB" id="A0A6P7H501"/>
<reference evidence="5" key="1">
    <citation type="submission" date="2025-08" db="UniProtKB">
        <authorList>
            <consortium name="RefSeq"/>
        </authorList>
    </citation>
    <scope>IDENTIFICATION</scope>
    <source>
        <tissue evidence="5">Whole insect</tissue>
    </source>
</reference>
<feature type="compositionally biased region" description="Basic residues" evidence="3">
    <location>
        <begin position="206"/>
        <end position="218"/>
    </location>
</feature>
<organism evidence="5">
    <name type="scientific">Diabrotica virgifera virgifera</name>
    <name type="common">western corn rootworm</name>
    <dbReference type="NCBI Taxonomy" id="50390"/>
    <lineage>
        <taxon>Eukaryota</taxon>
        <taxon>Metazoa</taxon>
        <taxon>Ecdysozoa</taxon>
        <taxon>Arthropoda</taxon>
        <taxon>Hexapoda</taxon>
        <taxon>Insecta</taxon>
        <taxon>Pterygota</taxon>
        <taxon>Neoptera</taxon>
        <taxon>Endopterygota</taxon>
        <taxon>Coleoptera</taxon>
        <taxon>Polyphaga</taxon>
        <taxon>Cucujiformia</taxon>
        <taxon>Chrysomeloidea</taxon>
        <taxon>Chrysomelidae</taxon>
        <taxon>Galerucinae</taxon>
        <taxon>Diabroticina</taxon>
        <taxon>Diabroticites</taxon>
        <taxon>Diabrotica</taxon>
    </lineage>
</organism>
<evidence type="ECO:0000256" key="3">
    <source>
        <dbReference type="SAM" id="MobiDB-lite"/>
    </source>
</evidence>
<keyword evidence="2" id="KW-0508">mRNA splicing</keyword>
<feature type="compositionally biased region" description="Basic and acidic residues" evidence="3">
    <location>
        <begin position="224"/>
        <end position="237"/>
    </location>
</feature>
<dbReference type="GO" id="GO:0008380">
    <property type="term" value="P:RNA splicing"/>
    <property type="evidence" value="ECO:0007669"/>
    <property type="project" value="UniProtKB-KW"/>
</dbReference>
<evidence type="ECO:0000256" key="2">
    <source>
        <dbReference type="ARBA" id="ARBA00023187"/>
    </source>
</evidence>
<dbReference type="PANTHER" id="PTHR13161">
    <property type="entry name" value="SPLICING FACTOR SUPPRESSOR OF WHITE APRICOT"/>
    <property type="match status" value="1"/>
</dbReference>
<dbReference type="InterPro" id="IPR040397">
    <property type="entry name" value="SWAP"/>
</dbReference>
<keyword evidence="1" id="KW-0507">mRNA processing</keyword>